<feature type="compositionally biased region" description="Basic and acidic residues" evidence="1">
    <location>
        <begin position="304"/>
        <end position="408"/>
    </location>
</feature>
<dbReference type="EMBL" id="GFDF01008028">
    <property type="protein sequence ID" value="JAV06056.1"/>
    <property type="molecule type" value="Transcribed_RNA"/>
</dbReference>
<keyword evidence="2" id="KW-1133">Transmembrane helix</keyword>
<feature type="compositionally biased region" description="Low complexity" evidence="1">
    <location>
        <begin position="75"/>
        <end position="85"/>
    </location>
</feature>
<proteinExistence type="predicted"/>
<feature type="region of interest" description="Disordered" evidence="1">
    <location>
        <begin position="291"/>
        <end position="523"/>
    </location>
</feature>
<feature type="compositionally biased region" description="Basic and acidic residues" evidence="1">
    <location>
        <begin position="86"/>
        <end position="103"/>
    </location>
</feature>
<keyword evidence="2" id="KW-0472">Membrane</keyword>
<evidence type="ECO:0000256" key="1">
    <source>
        <dbReference type="SAM" id="MobiDB-lite"/>
    </source>
</evidence>
<organism evidence="3">
    <name type="scientific">Nyssomyia neivai</name>
    <dbReference type="NCBI Taxonomy" id="330878"/>
    <lineage>
        <taxon>Eukaryota</taxon>
        <taxon>Metazoa</taxon>
        <taxon>Ecdysozoa</taxon>
        <taxon>Arthropoda</taxon>
        <taxon>Hexapoda</taxon>
        <taxon>Insecta</taxon>
        <taxon>Pterygota</taxon>
        <taxon>Neoptera</taxon>
        <taxon>Endopterygota</taxon>
        <taxon>Diptera</taxon>
        <taxon>Nematocera</taxon>
        <taxon>Psychodoidea</taxon>
        <taxon>Psychodidae</taxon>
        <taxon>Nyssomyia</taxon>
    </lineage>
</organism>
<evidence type="ECO:0000313" key="3">
    <source>
        <dbReference type="EMBL" id="JAV06056.1"/>
    </source>
</evidence>
<feature type="compositionally biased region" description="Polar residues" evidence="1">
    <location>
        <begin position="213"/>
        <end position="226"/>
    </location>
</feature>
<feature type="transmembrane region" description="Helical" evidence="2">
    <location>
        <begin position="150"/>
        <end position="168"/>
    </location>
</feature>
<reference evidence="3" key="1">
    <citation type="submission" date="2016-12" db="EMBL/GenBank/DDBJ databases">
        <title>An insight into the sialome and mialome of the sand fly, Nyssomyia neivai.</title>
        <authorList>
            <person name="Sebastian V."/>
            <person name="Goulart T.M."/>
            <person name="Oliveira W."/>
            <person name="Calvo E."/>
            <person name="Oliveira L.F."/>
            <person name="Pinto M.C."/>
            <person name="Rosselino A.M."/>
            <person name="Ribeiro J.M."/>
        </authorList>
    </citation>
    <scope>NUCLEOTIDE SEQUENCE</scope>
</reference>
<accession>A0A1L8DHX8</accession>
<feature type="compositionally biased region" description="Basic and acidic residues" evidence="1">
    <location>
        <begin position="57"/>
        <end position="66"/>
    </location>
</feature>
<evidence type="ECO:0000256" key="2">
    <source>
        <dbReference type="SAM" id="Phobius"/>
    </source>
</evidence>
<feature type="region of interest" description="Disordered" evidence="1">
    <location>
        <begin position="1"/>
        <end position="111"/>
    </location>
</feature>
<feature type="region of interest" description="Disordered" evidence="1">
    <location>
        <begin position="213"/>
        <end position="232"/>
    </location>
</feature>
<dbReference type="AlphaFoldDB" id="A0A1L8DHX8"/>
<keyword evidence="2" id="KW-0812">Transmembrane</keyword>
<sequence>MEHVNEKSSLTSSGSDHEVMDSWTFVDESRNSGQQQPETSGNVKVEEEESQPPNTETKTDKYHLSVDQDNDTELSDGISIISDSDCGGRHSPDAPPKETHSRSTDTSFIPPAEIPLSHDKRLIEVDKRLVEQEEEADLVRGIFGISRRHVVFVVLLAGISGAMFGHIFRMNPGPPCDCTKLIEPLMNRVYDLEVENFRLRDEVTKLTKQILSDLTTPTNPSTNPHDTLTPHEPQEENLWDTLEATVKPLIDESICGSDTGEELFDDYYGKLCREAENRVKEARKIIEDEPQKTPWKAEINTPAQEEKKQERKFDERKKEKKYPEKDEWKNSKERNTKEKRKDYRESREKDFGKNSKERDYKKNSRDERDSKEDKREFKKNSHENDNSKEDRRDYKKDSRERNYKKNSHEDDDSKEDKRGSREDRRNSKERFDERRKKDDDWSGEEYRKREKSEKMKKGERKDYDNFKDSRERKYEKKNGKKWDDDDDDDSREKFDKEWHEKRMQGREEFRDKESDENNSNWYLERGSDREIKRLRVEGSRDRRR</sequence>
<feature type="compositionally biased region" description="Basic and acidic residues" evidence="1">
    <location>
        <begin position="490"/>
        <end position="515"/>
    </location>
</feature>
<name>A0A1L8DHX8_9DIPT</name>
<protein>
    <submittedName>
        <fullName evidence="3">Putative myelin transcription factor 1</fullName>
    </submittedName>
</protein>
<feature type="compositionally biased region" description="Polar residues" evidence="1">
    <location>
        <begin position="31"/>
        <end position="42"/>
    </location>
</feature>
<feature type="compositionally biased region" description="Basic and acidic residues" evidence="1">
    <location>
        <begin position="414"/>
        <end position="483"/>
    </location>
</feature>